<keyword evidence="3" id="KW-1185">Reference proteome</keyword>
<dbReference type="Proteomes" id="UP001152795">
    <property type="component" value="Unassembled WGS sequence"/>
</dbReference>
<feature type="compositionally biased region" description="Polar residues" evidence="1">
    <location>
        <begin position="106"/>
        <end position="128"/>
    </location>
</feature>
<feature type="region of interest" description="Disordered" evidence="1">
    <location>
        <begin position="278"/>
        <end position="323"/>
    </location>
</feature>
<gene>
    <name evidence="2" type="ORF">PACLA_8A057564</name>
</gene>
<feature type="compositionally biased region" description="Polar residues" evidence="1">
    <location>
        <begin position="215"/>
        <end position="227"/>
    </location>
</feature>
<feature type="region of interest" description="Disordered" evidence="1">
    <location>
        <begin position="39"/>
        <end position="67"/>
    </location>
</feature>
<evidence type="ECO:0000256" key="1">
    <source>
        <dbReference type="SAM" id="MobiDB-lite"/>
    </source>
</evidence>
<feature type="region of interest" description="Disordered" evidence="1">
    <location>
        <begin position="205"/>
        <end position="260"/>
    </location>
</feature>
<sequence length="484" mass="54352">MSNPDHDACHGPEPEVRKVDERLSKLSLIARNVTLRLSSQTTTRRGNISRKVTEKVPHNPKEPVEDSKKKVANVKTLNKIKNADLCSTSVDLTSMSKETEVVGSKNDCSGSSMQIEKDTQSSPKVKTSISRTSLLTEQFKTEITSPDENSQQSNKYRTEVVGIQTECSECPKQVEQVTRQNCKIQPNTQTNNTKTSQLAEQLITEKVSPKKSNETQKCNSPKQTSPASRKIPGQMSSGKSRIPFGAIRRRKSMKLGERSLVRRKSFLKKGDGLAARKQINKKIKTNDTESGEMMESYPNEKQQTDDKGKTSLRMPGRRDNTNGTFLLTRNKKFLNKAPACDGSKTMKSSFRSRRQWNENGAQTYEAMIFSSVFAFSEELRESSDIIHSKLQALYDSTNKIKTNSVFTKKSSGLTKEWRQNNRELLDSGSQEIAGIFSNLRIVESNLKTVDQAVSTLLKEKSRSKERISGSTKPKDRQIVQKGIK</sequence>
<dbReference type="EMBL" id="CACRXK020012304">
    <property type="protein sequence ID" value="CAB4023081.1"/>
    <property type="molecule type" value="Genomic_DNA"/>
</dbReference>
<accession>A0A6S7K5J9</accession>
<dbReference type="AlphaFoldDB" id="A0A6S7K5J9"/>
<reference evidence="2" key="1">
    <citation type="submission" date="2020-04" db="EMBL/GenBank/DDBJ databases">
        <authorList>
            <person name="Alioto T."/>
            <person name="Alioto T."/>
            <person name="Gomez Garrido J."/>
        </authorList>
    </citation>
    <scope>NUCLEOTIDE SEQUENCE</scope>
    <source>
        <strain evidence="2">A484AB</strain>
    </source>
</reference>
<feature type="region of interest" description="Disordered" evidence="1">
    <location>
        <begin position="102"/>
        <end position="128"/>
    </location>
</feature>
<protein>
    <submittedName>
        <fullName evidence="2">Uncharacterized protein</fullName>
    </submittedName>
</protein>
<feature type="compositionally biased region" description="Basic and acidic residues" evidence="1">
    <location>
        <begin position="51"/>
        <end position="67"/>
    </location>
</feature>
<feature type="compositionally biased region" description="Basic and acidic residues" evidence="1">
    <location>
        <begin position="461"/>
        <end position="478"/>
    </location>
</feature>
<evidence type="ECO:0000313" key="2">
    <source>
        <dbReference type="EMBL" id="CAB4023081.1"/>
    </source>
</evidence>
<evidence type="ECO:0000313" key="3">
    <source>
        <dbReference type="Proteomes" id="UP001152795"/>
    </source>
</evidence>
<feature type="region of interest" description="Disordered" evidence="1">
    <location>
        <begin position="461"/>
        <end position="484"/>
    </location>
</feature>
<comment type="caution">
    <text evidence="2">The sequence shown here is derived from an EMBL/GenBank/DDBJ whole genome shotgun (WGS) entry which is preliminary data.</text>
</comment>
<dbReference type="OrthoDB" id="5982104at2759"/>
<organism evidence="2 3">
    <name type="scientific">Paramuricea clavata</name>
    <name type="common">Red gorgonian</name>
    <name type="synonym">Violescent sea-whip</name>
    <dbReference type="NCBI Taxonomy" id="317549"/>
    <lineage>
        <taxon>Eukaryota</taxon>
        <taxon>Metazoa</taxon>
        <taxon>Cnidaria</taxon>
        <taxon>Anthozoa</taxon>
        <taxon>Octocorallia</taxon>
        <taxon>Malacalcyonacea</taxon>
        <taxon>Plexauridae</taxon>
        <taxon>Paramuricea</taxon>
    </lineage>
</organism>
<name>A0A6S7K5J9_PARCT</name>
<proteinExistence type="predicted"/>